<dbReference type="PROSITE" id="PS51318">
    <property type="entry name" value="TAT"/>
    <property type="match status" value="1"/>
</dbReference>
<dbReference type="GO" id="GO:0015833">
    <property type="term" value="P:peptide transport"/>
    <property type="evidence" value="ECO:0007669"/>
    <property type="project" value="TreeGrafter"/>
</dbReference>
<dbReference type="Pfam" id="PF00496">
    <property type="entry name" value="SBP_bac_5"/>
    <property type="match status" value="1"/>
</dbReference>
<reference evidence="5 6" key="1">
    <citation type="submission" date="2015-07" db="EMBL/GenBank/DDBJ databases">
        <title>Whole genome sequencing of Bosea vaviloviae isolated from cave pool.</title>
        <authorList>
            <person name="Tan N.E.H."/>
            <person name="Lee Y.P."/>
            <person name="Gan H.M."/>
            <person name="Barton H."/>
            <person name="Savka M.A."/>
        </authorList>
    </citation>
    <scope>NUCLEOTIDE SEQUENCE [LARGE SCALE GENOMIC DNA]</scope>
    <source>
        <strain evidence="5 6">SD260</strain>
    </source>
</reference>
<dbReference type="InterPro" id="IPR039424">
    <property type="entry name" value="SBP_5"/>
</dbReference>
<evidence type="ECO:0000313" key="6">
    <source>
        <dbReference type="Proteomes" id="UP000037822"/>
    </source>
</evidence>
<dbReference type="OrthoDB" id="9803988at2"/>
<dbReference type="InterPro" id="IPR023765">
    <property type="entry name" value="SBP_5_CS"/>
</dbReference>
<dbReference type="PROSITE" id="PS01040">
    <property type="entry name" value="SBP_BACTERIAL_5"/>
    <property type="match status" value="1"/>
</dbReference>
<evidence type="ECO:0000256" key="2">
    <source>
        <dbReference type="ARBA" id="ARBA00005695"/>
    </source>
</evidence>
<evidence type="ECO:0000256" key="1">
    <source>
        <dbReference type="ARBA" id="ARBA00004418"/>
    </source>
</evidence>
<dbReference type="GO" id="GO:0043190">
    <property type="term" value="C:ATP-binding cassette (ABC) transporter complex"/>
    <property type="evidence" value="ECO:0007669"/>
    <property type="project" value="InterPro"/>
</dbReference>
<dbReference type="InterPro" id="IPR000914">
    <property type="entry name" value="SBP_5_dom"/>
</dbReference>
<dbReference type="PATRIC" id="fig|1526658.3.peg.2084"/>
<accession>A0A0N1FJ56</accession>
<protein>
    <submittedName>
        <fullName evidence="5">Peptide ABC transporter substrate-binding protein</fullName>
    </submittedName>
</protein>
<evidence type="ECO:0000259" key="4">
    <source>
        <dbReference type="Pfam" id="PF00496"/>
    </source>
</evidence>
<dbReference type="GO" id="GO:0030288">
    <property type="term" value="C:outer membrane-bounded periplasmic space"/>
    <property type="evidence" value="ECO:0007669"/>
    <property type="project" value="UniProtKB-ARBA"/>
</dbReference>
<keyword evidence="6" id="KW-1185">Reference proteome</keyword>
<dbReference type="PANTHER" id="PTHR30290:SF38">
    <property type="entry name" value="D,D-DIPEPTIDE-BINDING PERIPLASMIC PROTEIN DDPA-RELATED"/>
    <property type="match status" value="1"/>
</dbReference>
<sequence>MDITRRAALLTSAAIASSVAFPGRSVFAQETPRKGGVFTVHYGAEQRQLNPSLQASTGVYIIGGKIQEQLVDLDAAGNPVGVLATSWEAAPDGKTITFKLRDGVKWHDGRPFTSADVQFTAMEMWKKILNYGTTLQLFLTAVDTPDPLTAVFRYERPMPLGLLLRALPDLGYISPRHLYEGKGDIRQNPVNLAPVGTGPFKFVAYERGQHVIADRNPDYWRPNAPYLDRIVWRVVTDRSAAAAQMEAGQIHYSPFSGLTISDAARLGKDKRFIVTTKGNEGNARTNTIEFNFRRKELADIRVRRAIAHALDIPFFIENFLGDYAKRGTGPVPSVSTDFYPADNGPQYPFDKKLAAKLLDEAGFKAGAGGTRFSLRLHPAPWGEDITLFATFIQQSLAEIGIKVEIVRTDGGGFLKQVYNDWDFDLATGWHQYRNDPAVSTTVWYRSGQPKGAPWTNQWDWTNPQMDKIIDDAATEIDVAKRKALYGDFVRRANTELPIWTPIEQIFLTAITAKARNHSNTPRWGSSSWHDLWLAE</sequence>
<dbReference type="InterPro" id="IPR006311">
    <property type="entry name" value="TAT_signal"/>
</dbReference>
<keyword evidence="3" id="KW-0732">Signal</keyword>
<dbReference type="PANTHER" id="PTHR30290">
    <property type="entry name" value="PERIPLASMIC BINDING COMPONENT OF ABC TRANSPORTER"/>
    <property type="match status" value="1"/>
</dbReference>
<dbReference type="CDD" id="cd08517">
    <property type="entry name" value="PBP2_NikA_DppA_OppA_like_13"/>
    <property type="match status" value="1"/>
</dbReference>
<gene>
    <name evidence="5" type="ORF">AE618_07070</name>
</gene>
<dbReference type="RefSeq" id="WP_054208345.1">
    <property type="nucleotide sequence ID" value="NZ_LGSZ01000028.1"/>
</dbReference>
<comment type="subcellular location">
    <subcellularLocation>
        <location evidence="1">Periplasm</location>
    </subcellularLocation>
</comment>
<organism evidence="5 6">
    <name type="scientific">Bosea vaviloviae</name>
    <dbReference type="NCBI Taxonomy" id="1526658"/>
    <lineage>
        <taxon>Bacteria</taxon>
        <taxon>Pseudomonadati</taxon>
        <taxon>Pseudomonadota</taxon>
        <taxon>Alphaproteobacteria</taxon>
        <taxon>Hyphomicrobiales</taxon>
        <taxon>Boseaceae</taxon>
        <taxon>Bosea</taxon>
    </lineage>
</organism>
<dbReference type="Proteomes" id="UP000037822">
    <property type="component" value="Unassembled WGS sequence"/>
</dbReference>
<name>A0A0N1FJ56_9HYPH</name>
<comment type="similarity">
    <text evidence="2">Belongs to the bacterial solute-binding protein 5 family.</text>
</comment>
<evidence type="ECO:0000256" key="3">
    <source>
        <dbReference type="ARBA" id="ARBA00022729"/>
    </source>
</evidence>
<dbReference type="EMBL" id="LGSZ01000028">
    <property type="protein sequence ID" value="KPH81516.1"/>
    <property type="molecule type" value="Genomic_DNA"/>
</dbReference>
<comment type="caution">
    <text evidence="5">The sequence shown here is derived from an EMBL/GenBank/DDBJ whole genome shotgun (WGS) entry which is preliminary data.</text>
</comment>
<dbReference type="PIRSF" id="PIRSF002741">
    <property type="entry name" value="MppA"/>
    <property type="match status" value="1"/>
</dbReference>
<proteinExistence type="inferred from homology"/>
<dbReference type="GO" id="GO:1904680">
    <property type="term" value="F:peptide transmembrane transporter activity"/>
    <property type="evidence" value="ECO:0007669"/>
    <property type="project" value="TreeGrafter"/>
</dbReference>
<dbReference type="InterPro" id="IPR030678">
    <property type="entry name" value="Peptide/Ni-bd"/>
</dbReference>
<dbReference type="Gene3D" id="3.40.190.10">
    <property type="entry name" value="Periplasmic binding protein-like II"/>
    <property type="match status" value="1"/>
</dbReference>
<dbReference type="SUPFAM" id="SSF53850">
    <property type="entry name" value="Periplasmic binding protein-like II"/>
    <property type="match status" value="1"/>
</dbReference>
<dbReference type="AlphaFoldDB" id="A0A0N1FJ56"/>
<evidence type="ECO:0000313" key="5">
    <source>
        <dbReference type="EMBL" id="KPH81516.1"/>
    </source>
</evidence>
<dbReference type="Gene3D" id="3.10.105.10">
    <property type="entry name" value="Dipeptide-binding Protein, Domain 3"/>
    <property type="match status" value="1"/>
</dbReference>
<feature type="domain" description="Solute-binding protein family 5" evidence="4">
    <location>
        <begin position="79"/>
        <end position="448"/>
    </location>
</feature>